<keyword evidence="3" id="KW-1185">Reference proteome</keyword>
<dbReference type="Proteomes" id="UP000037397">
    <property type="component" value="Unassembled WGS sequence"/>
</dbReference>
<proteinExistence type="predicted"/>
<keyword evidence="1" id="KW-1133">Transmembrane helix</keyword>
<name>A0A0L6CJT6_9MICO</name>
<gene>
    <name evidence="2" type="ORF">VV01_13760</name>
</gene>
<dbReference type="AlphaFoldDB" id="A0A0L6CJT6"/>
<sequence length="92" mass="10193">MAPLLHDGGHLDRRLPWEAMSWWARVPMAWRLRLIAHGLALLAFVLAGVTALVWGEDAAVEIVLLMVLACAALVWAVVLQVRHGFQRPYGDG</sequence>
<evidence type="ECO:0000313" key="2">
    <source>
        <dbReference type="EMBL" id="KNX37979.1"/>
    </source>
</evidence>
<keyword evidence="1" id="KW-0812">Transmembrane</keyword>
<accession>A0A0L6CJT6</accession>
<comment type="caution">
    <text evidence="2">The sequence shown here is derived from an EMBL/GenBank/DDBJ whole genome shotgun (WGS) entry which is preliminary data.</text>
</comment>
<feature type="transmembrane region" description="Helical" evidence="1">
    <location>
        <begin position="34"/>
        <end position="54"/>
    </location>
</feature>
<dbReference type="EMBL" id="LAIR01000002">
    <property type="protein sequence ID" value="KNX37979.1"/>
    <property type="molecule type" value="Genomic_DNA"/>
</dbReference>
<feature type="transmembrane region" description="Helical" evidence="1">
    <location>
        <begin position="60"/>
        <end position="79"/>
    </location>
</feature>
<organism evidence="2 3">
    <name type="scientific">Luteipulveratus halotolerans</name>
    <dbReference type="NCBI Taxonomy" id="1631356"/>
    <lineage>
        <taxon>Bacteria</taxon>
        <taxon>Bacillati</taxon>
        <taxon>Actinomycetota</taxon>
        <taxon>Actinomycetes</taxon>
        <taxon>Micrococcales</taxon>
        <taxon>Dermacoccaceae</taxon>
        <taxon>Luteipulveratus</taxon>
    </lineage>
</organism>
<evidence type="ECO:0000313" key="3">
    <source>
        <dbReference type="Proteomes" id="UP000037397"/>
    </source>
</evidence>
<keyword evidence="1" id="KW-0472">Membrane</keyword>
<evidence type="ECO:0000256" key="1">
    <source>
        <dbReference type="SAM" id="Phobius"/>
    </source>
</evidence>
<reference evidence="3" key="1">
    <citation type="submission" date="2015-03" db="EMBL/GenBank/DDBJ databases">
        <title>Luteipulveratus halotolerans sp. nov., a novel actinobacterium (Dermacoccaceae) from Sarawak, Malaysia.</title>
        <authorList>
            <person name="Juboi H."/>
            <person name="Basik A."/>
            <person name="Shamsul S.S."/>
            <person name="Arnold P."/>
            <person name="Schmitt E.K."/>
            <person name="Sanglier J.-J."/>
            <person name="Yeo T."/>
        </authorList>
    </citation>
    <scope>NUCLEOTIDE SEQUENCE [LARGE SCALE GENOMIC DNA]</scope>
    <source>
        <strain evidence="3">C296001</strain>
    </source>
</reference>
<protein>
    <submittedName>
        <fullName evidence="2">Uncharacterized protein</fullName>
    </submittedName>
</protein>